<dbReference type="SUPFAM" id="SSF103025">
    <property type="entry name" value="Folate-binding domain"/>
    <property type="match status" value="1"/>
</dbReference>
<proteinExistence type="inferred from homology"/>
<dbReference type="PANTHER" id="PTHR43757">
    <property type="entry name" value="AMINOMETHYLTRANSFERASE"/>
    <property type="match status" value="1"/>
</dbReference>
<dbReference type="PIRSF" id="PIRSF006487">
    <property type="entry name" value="GcvT"/>
    <property type="match status" value="1"/>
</dbReference>
<dbReference type="InterPro" id="IPR022903">
    <property type="entry name" value="GcvT_bac"/>
</dbReference>
<reference evidence="10" key="2">
    <citation type="submission" date="2022-01" db="EMBL/GenBank/DDBJ databases">
        <authorList>
            <person name="Zivanovic Y."/>
            <person name="Moreira D."/>
            <person name="Lopez-Garcia P."/>
        </authorList>
    </citation>
    <scope>NUCLEOTIDE SEQUENCE</scope>
    <source>
        <strain evidence="10">G9</strain>
    </source>
</reference>
<dbReference type="Pfam" id="PF01571">
    <property type="entry name" value="GCV_T"/>
    <property type="match status" value="1"/>
</dbReference>
<evidence type="ECO:0000313" key="10">
    <source>
        <dbReference type="EMBL" id="MDG2991794.1"/>
    </source>
</evidence>
<dbReference type="InterPro" id="IPR029043">
    <property type="entry name" value="GcvT/YgfZ_C"/>
</dbReference>
<dbReference type="InterPro" id="IPR028896">
    <property type="entry name" value="GcvT/YgfZ/DmdA"/>
</dbReference>
<name>A0ABT6F1Q1_9SYNE</name>
<keyword evidence="3 7" id="KW-0032">Aminotransferase</keyword>
<dbReference type="InterPro" id="IPR006222">
    <property type="entry name" value="GCVT_N"/>
</dbReference>
<evidence type="ECO:0000256" key="5">
    <source>
        <dbReference type="ARBA" id="ARBA00031395"/>
    </source>
</evidence>
<dbReference type="Gene3D" id="4.10.1250.10">
    <property type="entry name" value="Aminomethyltransferase fragment"/>
    <property type="match status" value="1"/>
</dbReference>
<evidence type="ECO:0000313" key="11">
    <source>
        <dbReference type="Proteomes" id="UP001154265"/>
    </source>
</evidence>
<evidence type="ECO:0000256" key="3">
    <source>
        <dbReference type="ARBA" id="ARBA00022576"/>
    </source>
</evidence>
<dbReference type="InterPro" id="IPR027266">
    <property type="entry name" value="TrmE/GcvT-like"/>
</dbReference>
<dbReference type="InterPro" id="IPR013977">
    <property type="entry name" value="GcvT_C"/>
</dbReference>
<gene>
    <name evidence="7 10" type="primary">gcvT</name>
    <name evidence="10" type="ORF">L3556_12760</name>
</gene>
<dbReference type="RefSeq" id="WP_277867722.1">
    <property type="nucleotide sequence ID" value="NZ_JAKKUT010000005.1"/>
</dbReference>
<dbReference type="HAMAP" id="MF_00259">
    <property type="entry name" value="GcvT"/>
    <property type="match status" value="1"/>
</dbReference>
<dbReference type="InterPro" id="IPR006223">
    <property type="entry name" value="GcvT"/>
</dbReference>
<dbReference type="EC" id="2.1.2.10" evidence="2 7"/>
<feature type="domain" description="Aminomethyltransferase C-terminal" evidence="9">
    <location>
        <begin position="285"/>
        <end position="365"/>
    </location>
</feature>
<evidence type="ECO:0000256" key="6">
    <source>
        <dbReference type="ARBA" id="ARBA00047665"/>
    </source>
</evidence>
<dbReference type="PANTHER" id="PTHR43757:SF2">
    <property type="entry name" value="AMINOMETHYLTRANSFERASE, MITOCHONDRIAL"/>
    <property type="match status" value="1"/>
</dbReference>
<organism evidence="10 11">
    <name type="scientific">Candidatus Synechococcus calcipolaris G9</name>
    <dbReference type="NCBI Taxonomy" id="1497997"/>
    <lineage>
        <taxon>Bacteria</taxon>
        <taxon>Bacillati</taxon>
        <taxon>Cyanobacteriota</taxon>
        <taxon>Cyanophyceae</taxon>
        <taxon>Synechococcales</taxon>
        <taxon>Synechococcaceae</taxon>
        <taxon>Synechococcus</taxon>
    </lineage>
</organism>
<dbReference type="Pfam" id="PF08669">
    <property type="entry name" value="GCV_T_C"/>
    <property type="match status" value="1"/>
</dbReference>
<dbReference type="Proteomes" id="UP001154265">
    <property type="component" value="Unassembled WGS sequence"/>
</dbReference>
<evidence type="ECO:0000256" key="4">
    <source>
        <dbReference type="ARBA" id="ARBA00022679"/>
    </source>
</evidence>
<dbReference type="NCBIfam" id="NF001567">
    <property type="entry name" value="PRK00389.1"/>
    <property type="match status" value="1"/>
</dbReference>
<dbReference type="EMBL" id="JAKKUT010000005">
    <property type="protein sequence ID" value="MDG2991794.1"/>
    <property type="molecule type" value="Genomic_DNA"/>
</dbReference>
<protein>
    <recommendedName>
        <fullName evidence="2 7">Aminomethyltransferase</fullName>
        <ecNumber evidence="2 7">2.1.2.10</ecNumber>
    </recommendedName>
    <alternativeName>
        <fullName evidence="5 7">Glycine cleavage system T protein</fullName>
    </alternativeName>
</protein>
<evidence type="ECO:0000256" key="7">
    <source>
        <dbReference type="HAMAP-Rule" id="MF_00259"/>
    </source>
</evidence>
<dbReference type="SUPFAM" id="SSF101790">
    <property type="entry name" value="Aminomethyltransferase beta-barrel domain"/>
    <property type="match status" value="1"/>
</dbReference>
<comment type="similarity">
    <text evidence="1 7">Belongs to the GcvT family.</text>
</comment>
<reference evidence="10" key="1">
    <citation type="journal article" date="2022" name="Genome Biol. Evol.">
        <title>A New Gene Family Diagnostic for Intracellular Biomineralization of Amorphous Ca Carbonates by Cyanobacteria.</title>
        <authorList>
            <person name="Benzerara K."/>
            <person name="Duprat E."/>
            <person name="Bitard-Feildel T."/>
            <person name="Caumes G."/>
            <person name="Cassier-Chauvat C."/>
            <person name="Chauvat F."/>
            <person name="Dezi M."/>
            <person name="Diop S.I."/>
            <person name="Gaschignard G."/>
            <person name="Gorgen S."/>
            <person name="Gugger M."/>
            <person name="Lopez-Garcia P."/>
            <person name="Millet M."/>
            <person name="Skouri-Panet F."/>
            <person name="Moreira D."/>
            <person name="Callebaut I."/>
        </authorList>
    </citation>
    <scope>NUCLEOTIDE SEQUENCE</scope>
    <source>
        <strain evidence="10">G9</strain>
    </source>
</reference>
<dbReference type="Gene3D" id="3.30.1360.120">
    <property type="entry name" value="Probable tRNA modification gtpase trme, domain 1"/>
    <property type="match status" value="1"/>
</dbReference>
<comment type="function">
    <text evidence="7">The glycine cleavage system catalyzes the degradation of glycine.</text>
</comment>
<evidence type="ECO:0000256" key="2">
    <source>
        <dbReference type="ARBA" id="ARBA00012616"/>
    </source>
</evidence>
<accession>A0ABT6F1Q1</accession>
<sequence>MTDSTANETLQKTPLFHLHQQQQARFTPFGSWQMPVQFAGIVEEHQRVRQSVGMFDISHMGKFLLEGDRVLEEIGALVPSDLSRLRPGQAKYTVFLNPEGGILDDLIVYVQGDRQVFLIVNAATTEQDGAWLDGHLPQSIRRTDQSRSHALIALQGPEAVAQLQSLVSIDLNQVKLYRHTTTTIDTLPVWIARTGYTGEDGFELLLKNRDGQALWERFLSLGITPCGLGARDTLRLEAAMALYGQDIDATTSPLEAGLDWLIHWPKPDFIGRSALLAQKDAGLERQLVGLEMEGKAIARHGYEIVDPQQPEQQIGQITSGSFAPTLGRAIALGYVPPTLSQPGQPLGIKIRSRIYPAHVVARPFYRRSSRP</sequence>
<comment type="catalytic activity">
    <reaction evidence="6 7">
        <text>N(6)-[(R)-S(8)-aminomethyldihydrolipoyl]-L-lysyl-[protein] + (6S)-5,6,7,8-tetrahydrofolate = N(6)-[(R)-dihydrolipoyl]-L-lysyl-[protein] + (6R)-5,10-methylene-5,6,7,8-tetrahydrofolate + NH4(+)</text>
        <dbReference type="Rhea" id="RHEA:16945"/>
        <dbReference type="Rhea" id="RHEA-COMP:10475"/>
        <dbReference type="Rhea" id="RHEA-COMP:10492"/>
        <dbReference type="ChEBI" id="CHEBI:15636"/>
        <dbReference type="ChEBI" id="CHEBI:28938"/>
        <dbReference type="ChEBI" id="CHEBI:57453"/>
        <dbReference type="ChEBI" id="CHEBI:83100"/>
        <dbReference type="ChEBI" id="CHEBI:83143"/>
        <dbReference type="EC" id="2.1.2.10"/>
    </reaction>
</comment>
<dbReference type="NCBIfam" id="TIGR00528">
    <property type="entry name" value="gcvT"/>
    <property type="match status" value="1"/>
</dbReference>
<keyword evidence="11" id="KW-1185">Reference proteome</keyword>
<comment type="subunit">
    <text evidence="7">The glycine cleavage system is composed of four proteins: P, T, L and H.</text>
</comment>
<dbReference type="GO" id="GO:0004047">
    <property type="term" value="F:aminomethyltransferase activity"/>
    <property type="evidence" value="ECO:0007669"/>
    <property type="project" value="UniProtKB-EC"/>
</dbReference>
<comment type="caution">
    <text evidence="10">The sequence shown here is derived from an EMBL/GenBank/DDBJ whole genome shotgun (WGS) entry which is preliminary data.</text>
</comment>
<feature type="domain" description="GCVT N-terminal" evidence="8">
    <location>
        <begin position="16"/>
        <end position="266"/>
    </location>
</feature>
<evidence type="ECO:0000259" key="9">
    <source>
        <dbReference type="Pfam" id="PF08669"/>
    </source>
</evidence>
<keyword evidence="4 7" id="KW-0808">Transferase</keyword>
<evidence type="ECO:0000256" key="1">
    <source>
        <dbReference type="ARBA" id="ARBA00008609"/>
    </source>
</evidence>
<dbReference type="Gene3D" id="2.40.30.110">
    <property type="entry name" value="Aminomethyltransferase beta-barrel domains"/>
    <property type="match status" value="1"/>
</dbReference>
<evidence type="ECO:0000259" key="8">
    <source>
        <dbReference type="Pfam" id="PF01571"/>
    </source>
</evidence>
<dbReference type="Gene3D" id="3.30.70.1400">
    <property type="entry name" value="Aminomethyltransferase beta-barrel domains"/>
    <property type="match status" value="1"/>
</dbReference>